<keyword evidence="2 7" id="KW-0963">Cytoplasm</keyword>
<reference evidence="8" key="2">
    <citation type="journal article" date="2021" name="PeerJ">
        <title>Extensive microbial diversity within the chicken gut microbiome revealed by metagenomics and culture.</title>
        <authorList>
            <person name="Gilroy R."/>
            <person name="Ravi A."/>
            <person name="Getino M."/>
            <person name="Pursley I."/>
            <person name="Horton D.L."/>
            <person name="Alikhan N.F."/>
            <person name="Baker D."/>
            <person name="Gharbi K."/>
            <person name="Hall N."/>
            <person name="Watson M."/>
            <person name="Adriaenssens E.M."/>
            <person name="Foster-Nyarko E."/>
            <person name="Jarju S."/>
            <person name="Secka A."/>
            <person name="Antonio M."/>
            <person name="Oren A."/>
            <person name="Chaudhuri R.R."/>
            <person name="La Ragione R."/>
            <person name="Hildebrand F."/>
            <person name="Pallen M.J."/>
        </authorList>
    </citation>
    <scope>NUCLEOTIDE SEQUENCE</scope>
    <source>
        <strain evidence="8">11687</strain>
    </source>
</reference>
<evidence type="ECO:0000256" key="4">
    <source>
        <dbReference type="ARBA" id="ARBA00023270"/>
    </source>
</evidence>
<comment type="similarity">
    <text evidence="1 7">Belongs to the DeoC/FbaB aldolase family. DeoC type 1 subfamily.</text>
</comment>
<protein>
    <recommendedName>
        <fullName evidence="7">Deoxyribose-phosphate aldolase</fullName>
        <shortName evidence="7">DERA</shortName>
        <ecNumber evidence="7">4.1.2.4</ecNumber>
    </recommendedName>
    <alternativeName>
        <fullName evidence="7">2-deoxy-D-ribose 5-phosphate aldolase</fullName>
    </alternativeName>
    <alternativeName>
        <fullName evidence="7">Phosphodeoxyriboaldolase</fullName>
        <shortName evidence="7">Deoxyriboaldolase</shortName>
    </alternativeName>
</protein>
<dbReference type="NCBIfam" id="TIGR00126">
    <property type="entry name" value="deoC"/>
    <property type="match status" value="1"/>
</dbReference>
<proteinExistence type="inferred from homology"/>
<dbReference type="HAMAP" id="MF_00114">
    <property type="entry name" value="DeoC_type1"/>
    <property type="match status" value="1"/>
</dbReference>
<dbReference type="SMART" id="SM01133">
    <property type="entry name" value="DeoC"/>
    <property type="match status" value="1"/>
</dbReference>
<evidence type="ECO:0000256" key="2">
    <source>
        <dbReference type="ARBA" id="ARBA00022490"/>
    </source>
</evidence>
<dbReference type="PIRSF" id="PIRSF001357">
    <property type="entry name" value="DeoC"/>
    <property type="match status" value="1"/>
</dbReference>
<reference evidence="8" key="1">
    <citation type="submission" date="2020-10" db="EMBL/GenBank/DDBJ databases">
        <authorList>
            <person name="Gilroy R."/>
        </authorList>
    </citation>
    <scope>NUCLEOTIDE SEQUENCE</scope>
    <source>
        <strain evidence="8">11687</strain>
    </source>
</reference>
<name>A0A9D1SGK5_9FIRM</name>
<dbReference type="InterPro" id="IPR002915">
    <property type="entry name" value="DeoC/FbaB/LacD_aldolase"/>
</dbReference>
<comment type="pathway">
    <text evidence="7">Carbohydrate degradation; 2-deoxy-D-ribose 1-phosphate degradation; D-glyceraldehyde 3-phosphate and acetaldehyde from 2-deoxy-alpha-D-ribose 1-phosphate: step 2/2.</text>
</comment>
<dbReference type="InterPro" id="IPR013785">
    <property type="entry name" value="Aldolase_TIM"/>
</dbReference>
<feature type="active site" description="Schiff-base intermediate with acetaldehyde" evidence="7">
    <location>
        <position position="155"/>
    </location>
</feature>
<comment type="caution">
    <text evidence="8">The sequence shown here is derived from an EMBL/GenBank/DDBJ whole genome shotgun (WGS) entry which is preliminary data.</text>
</comment>
<dbReference type="PANTHER" id="PTHR10889:SF1">
    <property type="entry name" value="DEOXYRIBOSE-PHOSPHATE ALDOLASE"/>
    <property type="match status" value="1"/>
</dbReference>
<accession>A0A9D1SGK5</accession>
<keyword evidence="3 7" id="KW-0456">Lyase</keyword>
<dbReference type="EC" id="4.1.2.4" evidence="7"/>
<gene>
    <name evidence="7 8" type="primary">deoC</name>
    <name evidence="8" type="ORF">IAC57_06190</name>
</gene>
<sequence length="225" mass="24296">MDTWEILRHVDHTLLSPTAGWNEIRQVCDDGVKYNVASVCIPPAFVKRAKDYVKDRVKICTVIGFPNGYATTQAKGFEARDAMLCGADELDMVINIGELKSGNDKYVGWEIGALAELCHSAGRILKVIVEACLLTESEKVRACALVTEAGADYIKTSTGFSTGGATRADVRLFKEHIGAGVKIKAAGGIRTMQDAEAFLRLGCDRLGASSIVKMVKEAERAGLKL</sequence>
<dbReference type="InterPro" id="IPR028581">
    <property type="entry name" value="DeoC_typeI"/>
</dbReference>
<comment type="function">
    <text evidence="6 7">Catalyzes a reversible aldol reaction between acetaldehyde and D-glyceraldehyde 3-phosphate to generate 2-deoxy-D-ribose 5-phosphate.</text>
</comment>
<evidence type="ECO:0000313" key="9">
    <source>
        <dbReference type="Proteomes" id="UP000824081"/>
    </source>
</evidence>
<dbReference type="GO" id="GO:0004139">
    <property type="term" value="F:deoxyribose-phosphate aldolase activity"/>
    <property type="evidence" value="ECO:0007669"/>
    <property type="project" value="UniProtKB-UniRule"/>
</dbReference>
<dbReference type="CDD" id="cd00959">
    <property type="entry name" value="DeoC"/>
    <property type="match status" value="1"/>
</dbReference>
<dbReference type="AlphaFoldDB" id="A0A9D1SGK5"/>
<dbReference type="InterPro" id="IPR011343">
    <property type="entry name" value="DeoC"/>
</dbReference>
<dbReference type="GO" id="GO:0009264">
    <property type="term" value="P:deoxyribonucleotide catabolic process"/>
    <property type="evidence" value="ECO:0007669"/>
    <property type="project" value="UniProtKB-UniRule"/>
</dbReference>
<dbReference type="SUPFAM" id="SSF51569">
    <property type="entry name" value="Aldolase"/>
    <property type="match status" value="1"/>
</dbReference>
<dbReference type="Gene3D" id="3.20.20.70">
    <property type="entry name" value="Aldolase class I"/>
    <property type="match status" value="1"/>
</dbReference>
<evidence type="ECO:0000313" key="8">
    <source>
        <dbReference type="EMBL" id="HIU59674.1"/>
    </source>
</evidence>
<dbReference type="PANTHER" id="PTHR10889">
    <property type="entry name" value="DEOXYRIBOSE-PHOSPHATE ALDOLASE"/>
    <property type="match status" value="1"/>
</dbReference>
<dbReference type="GO" id="GO:0016052">
    <property type="term" value="P:carbohydrate catabolic process"/>
    <property type="evidence" value="ECO:0007669"/>
    <property type="project" value="TreeGrafter"/>
</dbReference>
<comment type="subcellular location">
    <subcellularLocation>
        <location evidence="7">Cytoplasm</location>
    </subcellularLocation>
</comment>
<dbReference type="Proteomes" id="UP000824081">
    <property type="component" value="Unassembled WGS sequence"/>
</dbReference>
<dbReference type="GO" id="GO:0006018">
    <property type="term" value="P:2-deoxyribose 1-phosphate catabolic process"/>
    <property type="evidence" value="ECO:0007669"/>
    <property type="project" value="UniProtKB-UniRule"/>
</dbReference>
<dbReference type="EMBL" id="DVMZ01000171">
    <property type="protein sequence ID" value="HIU59674.1"/>
    <property type="molecule type" value="Genomic_DNA"/>
</dbReference>
<evidence type="ECO:0000256" key="3">
    <source>
        <dbReference type="ARBA" id="ARBA00023239"/>
    </source>
</evidence>
<evidence type="ECO:0000256" key="6">
    <source>
        <dbReference type="ARBA" id="ARBA00056337"/>
    </source>
</evidence>
<organism evidence="8 9">
    <name type="scientific">Candidatus Scatosoma pullistercoris</name>
    <dbReference type="NCBI Taxonomy" id="2840934"/>
    <lineage>
        <taxon>Bacteria</taxon>
        <taxon>Bacillati</taxon>
        <taxon>Bacillota</taxon>
        <taxon>Clostridia</taxon>
        <taxon>Candidatus Scatosoma</taxon>
    </lineage>
</organism>
<feature type="active site" description="Proton donor/acceptor" evidence="7">
    <location>
        <position position="184"/>
    </location>
</feature>
<evidence type="ECO:0000256" key="1">
    <source>
        <dbReference type="ARBA" id="ARBA00010936"/>
    </source>
</evidence>
<dbReference type="FunFam" id="3.20.20.70:FF:000044">
    <property type="entry name" value="Deoxyribose-phosphate aldolase"/>
    <property type="match status" value="1"/>
</dbReference>
<dbReference type="Pfam" id="PF01791">
    <property type="entry name" value="DeoC"/>
    <property type="match status" value="1"/>
</dbReference>
<evidence type="ECO:0000256" key="7">
    <source>
        <dbReference type="HAMAP-Rule" id="MF_00114"/>
    </source>
</evidence>
<keyword evidence="4 7" id="KW-0704">Schiff base</keyword>
<comment type="catalytic activity">
    <reaction evidence="5 7">
        <text>2-deoxy-D-ribose 5-phosphate = D-glyceraldehyde 3-phosphate + acetaldehyde</text>
        <dbReference type="Rhea" id="RHEA:12821"/>
        <dbReference type="ChEBI" id="CHEBI:15343"/>
        <dbReference type="ChEBI" id="CHEBI:59776"/>
        <dbReference type="ChEBI" id="CHEBI:62877"/>
        <dbReference type="EC" id="4.1.2.4"/>
    </reaction>
</comment>
<feature type="active site" description="Proton donor/acceptor" evidence="7">
    <location>
        <position position="91"/>
    </location>
</feature>
<evidence type="ECO:0000256" key="5">
    <source>
        <dbReference type="ARBA" id="ARBA00048791"/>
    </source>
</evidence>
<dbReference type="GO" id="GO:0005737">
    <property type="term" value="C:cytoplasm"/>
    <property type="evidence" value="ECO:0007669"/>
    <property type="project" value="UniProtKB-SubCell"/>
</dbReference>